<evidence type="ECO:0000259" key="1">
    <source>
        <dbReference type="Pfam" id="PF12705"/>
    </source>
</evidence>
<dbReference type="AlphaFoldDB" id="M5PRY0"/>
<dbReference type="RefSeq" id="WP_005986689.1">
    <property type="nucleotide sequence ID" value="NZ_AOSV01000020.1"/>
</dbReference>
<evidence type="ECO:0000313" key="3">
    <source>
        <dbReference type="Proteomes" id="UP000011922"/>
    </source>
</evidence>
<dbReference type="Proteomes" id="UP000011922">
    <property type="component" value="Unassembled WGS sequence"/>
</dbReference>
<dbReference type="EMBL" id="AOSV01000020">
    <property type="protein sequence ID" value="EMG37147.1"/>
    <property type="molecule type" value="Genomic_DNA"/>
</dbReference>
<dbReference type="InterPro" id="IPR038726">
    <property type="entry name" value="PDDEXK_AddAB-type"/>
</dbReference>
<dbReference type="Gene3D" id="3.90.320.10">
    <property type="match status" value="1"/>
</dbReference>
<reference evidence="2 3" key="1">
    <citation type="journal article" date="2013" name="Genome Announc.">
        <title>Draft Genome Sequence for Desulfovibrio africanus Strain PCS.</title>
        <authorList>
            <person name="Brown S.D."/>
            <person name="Utturkar S.M."/>
            <person name="Arkin A.P."/>
            <person name="Deutschbauer A.M."/>
            <person name="Elias D.A."/>
            <person name="Hazen T.C."/>
            <person name="Chakraborty R."/>
        </authorList>
    </citation>
    <scope>NUCLEOTIDE SEQUENCE [LARGE SCALE GENOMIC DNA]</scope>
    <source>
        <strain evidence="2 3">PCS</strain>
    </source>
</reference>
<organism evidence="2 3">
    <name type="scientific">Desulfocurvibacter africanus PCS</name>
    <dbReference type="NCBI Taxonomy" id="1262666"/>
    <lineage>
        <taxon>Bacteria</taxon>
        <taxon>Pseudomonadati</taxon>
        <taxon>Thermodesulfobacteriota</taxon>
        <taxon>Desulfovibrionia</taxon>
        <taxon>Desulfovibrionales</taxon>
        <taxon>Desulfovibrionaceae</taxon>
        <taxon>Desulfocurvibacter</taxon>
    </lineage>
</organism>
<feature type="domain" description="PD-(D/E)XK endonuclease-like" evidence="1">
    <location>
        <begin position="3"/>
        <end position="252"/>
    </location>
</feature>
<protein>
    <submittedName>
        <fullName evidence="2">PD-(D/E)XK nuclease superfamily</fullName>
    </submittedName>
</protein>
<proteinExistence type="predicted"/>
<dbReference type="PATRIC" id="fig|1262666.3.peg.2009"/>
<accession>M5PRY0</accession>
<sequence length="290" mass="33594">MIRFSKSKLNTYLSCPMKYYLHYELGMRALKTSTTLVEGSAIHHLVESGLVYGRYVTDVVEEASRRFWEEHPFERCAYETEDEYLAAQELCLRQSRIFLDELGPLPARSMELELQANLIHPLTREINNEVSLIGYLDLLLVAQDGTPYLIDLKTVARSPRDRMAHVALELSLYGYLYNQPFTEMDFARIPVALIYLIRTKQPKVHWDESTRSLPHFVEVFEICEKVAGLINQGCFWKNPGMHCSWCDQQSLCYADETAAIATFGEEKWQLFLLDQASREENLLMSQVVNF</sequence>
<dbReference type="Pfam" id="PF12705">
    <property type="entry name" value="PDDEXK_1"/>
    <property type="match status" value="1"/>
</dbReference>
<comment type="caution">
    <text evidence="2">The sequence shown here is derived from an EMBL/GenBank/DDBJ whole genome shotgun (WGS) entry which is preliminary data.</text>
</comment>
<gene>
    <name evidence="2" type="ORF">PCS_01983</name>
</gene>
<dbReference type="InterPro" id="IPR011604">
    <property type="entry name" value="PDDEXK-like_dom_sf"/>
</dbReference>
<name>M5PRY0_DESAF</name>
<evidence type="ECO:0000313" key="2">
    <source>
        <dbReference type="EMBL" id="EMG37147.1"/>
    </source>
</evidence>